<evidence type="ECO:0000313" key="2">
    <source>
        <dbReference type="Proteomes" id="UP000193411"/>
    </source>
</evidence>
<keyword evidence="2" id="KW-1185">Reference proteome</keyword>
<protein>
    <submittedName>
        <fullName evidence="1">Uncharacterized protein</fullName>
    </submittedName>
</protein>
<evidence type="ECO:0000313" key="1">
    <source>
        <dbReference type="EMBL" id="ORZ29343.1"/>
    </source>
</evidence>
<sequence>MTRPAQLPLACLGSLPIPGPPTPASPRAARKPHLLQDCAHVPRLAIWKHQLLSFQLSFHFAFSLTWLCPRFSLLIVSTTSPANPAIRAVERTQRFLTSEYFVNPFSSLHDALYNPINSCLPCCTLRFSFTSPLAPLAAFFQPCTATLQPPSLCCQSALEATHYNGRQRCLHVAHYRVPHHV</sequence>
<gene>
    <name evidence="1" type="ORF">BCR44DRAFT_1451902</name>
</gene>
<dbReference type="EMBL" id="MCFL01000220">
    <property type="protein sequence ID" value="ORZ29343.1"/>
    <property type="molecule type" value="Genomic_DNA"/>
</dbReference>
<reference evidence="1 2" key="1">
    <citation type="submission" date="2016-07" db="EMBL/GenBank/DDBJ databases">
        <title>Pervasive Adenine N6-methylation of Active Genes in Fungi.</title>
        <authorList>
            <consortium name="DOE Joint Genome Institute"/>
            <person name="Mondo S.J."/>
            <person name="Dannebaum R.O."/>
            <person name="Kuo R.C."/>
            <person name="Labutti K."/>
            <person name="Haridas S."/>
            <person name="Kuo A."/>
            <person name="Salamov A."/>
            <person name="Ahrendt S.R."/>
            <person name="Lipzen A."/>
            <person name="Sullivan W."/>
            <person name="Andreopoulos W.B."/>
            <person name="Clum A."/>
            <person name="Lindquist E."/>
            <person name="Daum C."/>
            <person name="Ramamoorthy G.K."/>
            <person name="Gryganskyi A."/>
            <person name="Culley D."/>
            <person name="Magnuson J.K."/>
            <person name="James T.Y."/>
            <person name="O'Malley M.A."/>
            <person name="Stajich J.E."/>
            <person name="Spatafora J.W."/>
            <person name="Visel A."/>
            <person name="Grigoriev I.V."/>
        </authorList>
    </citation>
    <scope>NUCLEOTIDE SEQUENCE [LARGE SCALE GENOMIC DNA]</scope>
    <source>
        <strain evidence="1 2">PL171</strain>
    </source>
</reference>
<organism evidence="1 2">
    <name type="scientific">Catenaria anguillulae PL171</name>
    <dbReference type="NCBI Taxonomy" id="765915"/>
    <lineage>
        <taxon>Eukaryota</taxon>
        <taxon>Fungi</taxon>
        <taxon>Fungi incertae sedis</taxon>
        <taxon>Blastocladiomycota</taxon>
        <taxon>Blastocladiomycetes</taxon>
        <taxon>Blastocladiales</taxon>
        <taxon>Catenariaceae</taxon>
        <taxon>Catenaria</taxon>
    </lineage>
</organism>
<proteinExistence type="predicted"/>
<name>A0A1Y2H6L6_9FUNG</name>
<comment type="caution">
    <text evidence="1">The sequence shown here is derived from an EMBL/GenBank/DDBJ whole genome shotgun (WGS) entry which is preliminary data.</text>
</comment>
<accession>A0A1Y2H6L6</accession>
<dbReference type="AlphaFoldDB" id="A0A1Y2H6L6"/>
<dbReference type="Proteomes" id="UP000193411">
    <property type="component" value="Unassembled WGS sequence"/>
</dbReference>